<sequence length="115" mass="13894">MIINTDEIKNIYVSSHYVDMRKSIDGLTQIVNLHFQMNVLDHSLFIFTNKARNRIKILYYESNGFWLFIKRLEHGRFKIEEHDDSNTRKITSTQLNWLLEGLEFEEKFKEKQLLI</sequence>
<dbReference type="InterPro" id="IPR038416">
    <property type="entry name" value="Ribosom_S30AE_C_sf"/>
</dbReference>
<proteinExistence type="predicted"/>
<reference evidence="2" key="1">
    <citation type="submission" date="2022-07" db="EMBL/GenBank/DDBJ databases">
        <title>Faecal culturing of patients with breast cancer.</title>
        <authorList>
            <person name="Teng N.M.Y."/>
            <person name="Kiu R."/>
            <person name="Evans R."/>
            <person name="Baker D.J."/>
            <person name="Zenner C."/>
            <person name="Robinson S.D."/>
            <person name="Hall L.J."/>
        </authorList>
    </citation>
    <scope>NUCLEOTIDE SEQUENCE</scope>
    <source>
        <strain evidence="2">LH1062</strain>
    </source>
</reference>
<evidence type="ECO:0000313" key="1">
    <source>
        <dbReference type="EMBL" id="UTY38027.1"/>
    </source>
</evidence>
<protein>
    <submittedName>
        <fullName evidence="2">IS66 family insertion sequence element accessory protein TnpB</fullName>
    </submittedName>
</protein>
<dbReference type="RefSeq" id="WP_290138069.1">
    <property type="nucleotide sequence ID" value="NZ_CP101620.1"/>
</dbReference>
<dbReference type="EMBL" id="CP101620">
    <property type="protein sequence ID" value="UTY38027.1"/>
    <property type="molecule type" value="Genomic_DNA"/>
</dbReference>
<dbReference type="PANTHER" id="PTHR36455">
    <property type="match status" value="1"/>
</dbReference>
<dbReference type="PANTHER" id="PTHR36455:SF1">
    <property type="entry name" value="BLR8292 PROTEIN"/>
    <property type="match status" value="1"/>
</dbReference>
<evidence type="ECO:0000313" key="2">
    <source>
        <dbReference type="EMBL" id="UTY38114.1"/>
    </source>
</evidence>
<dbReference type="InterPro" id="IPR008878">
    <property type="entry name" value="Transposase_IS66_Orf2"/>
</dbReference>
<dbReference type="EMBL" id="CP101620">
    <property type="protein sequence ID" value="UTY38114.1"/>
    <property type="molecule type" value="Genomic_DNA"/>
</dbReference>
<dbReference type="Pfam" id="PF05717">
    <property type="entry name" value="TnpB_IS66"/>
    <property type="match status" value="1"/>
</dbReference>
<evidence type="ECO:0000313" key="4">
    <source>
        <dbReference type="Proteomes" id="UP001060112"/>
    </source>
</evidence>
<gene>
    <name evidence="2" type="primary">tnpB</name>
    <name evidence="3" type="ORF">NMU03_05985</name>
    <name evidence="1" type="ORF">NMU03_09990</name>
    <name evidence="2" type="ORF">NMU03_10470</name>
</gene>
<dbReference type="NCBIfam" id="NF033819">
    <property type="entry name" value="IS66_TnpB"/>
    <property type="match status" value="1"/>
</dbReference>
<keyword evidence="4" id="KW-1185">Reference proteome</keyword>
<dbReference type="Proteomes" id="UP001060112">
    <property type="component" value="Chromosome"/>
</dbReference>
<evidence type="ECO:0000313" key="3">
    <source>
        <dbReference type="EMBL" id="UTY40330.1"/>
    </source>
</evidence>
<dbReference type="Gene3D" id="3.30.505.50">
    <property type="entry name" value="Sigma 54 modulation/S30EA ribosomal protein, C-terminal domain"/>
    <property type="match status" value="1"/>
</dbReference>
<name>A0ABY5I121_9FIRM</name>
<organism evidence="2 4">
    <name type="scientific">Allocoprobacillus halotolerans</name>
    <dbReference type="NCBI Taxonomy" id="2944914"/>
    <lineage>
        <taxon>Bacteria</taxon>
        <taxon>Bacillati</taxon>
        <taxon>Bacillota</taxon>
        <taxon>Erysipelotrichia</taxon>
        <taxon>Erysipelotrichales</taxon>
        <taxon>Erysipelotrichaceae</taxon>
        <taxon>Allocoprobacillus</taxon>
    </lineage>
</organism>
<accession>A0ABY5I121</accession>
<dbReference type="EMBL" id="CP101620">
    <property type="protein sequence ID" value="UTY40330.1"/>
    <property type="molecule type" value="Genomic_DNA"/>
</dbReference>